<organism evidence="8 9">
    <name type="scientific">Oryza sativa subsp. japonica</name>
    <name type="common">Rice</name>
    <dbReference type="NCBI Taxonomy" id="39947"/>
    <lineage>
        <taxon>Eukaryota</taxon>
        <taxon>Viridiplantae</taxon>
        <taxon>Streptophyta</taxon>
        <taxon>Embryophyta</taxon>
        <taxon>Tracheophyta</taxon>
        <taxon>Spermatophyta</taxon>
        <taxon>Magnoliopsida</taxon>
        <taxon>Liliopsida</taxon>
        <taxon>Poales</taxon>
        <taxon>Poaceae</taxon>
        <taxon>BOP clade</taxon>
        <taxon>Oryzoideae</taxon>
        <taxon>Oryzeae</taxon>
        <taxon>Oryzinae</taxon>
        <taxon>Oryza</taxon>
        <taxon>Oryza sativa</taxon>
    </lineage>
</organism>
<evidence type="ECO:0000256" key="5">
    <source>
        <dbReference type="ARBA" id="ARBA00023002"/>
    </source>
</evidence>
<evidence type="ECO:0000256" key="3">
    <source>
        <dbReference type="ARBA" id="ARBA00013133"/>
    </source>
</evidence>
<comment type="similarity">
    <text evidence="2">Belongs to the cysteine dioxygenase family.</text>
</comment>
<dbReference type="InterPro" id="IPR005213">
    <property type="entry name" value="HGWP_repeat"/>
</dbReference>
<protein>
    <recommendedName>
        <fullName evidence="3">cysteine dioxygenase</fullName>
        <ecNumber evidence="3">1.13.11.20</ecNumber>
    </recommendedName>
</protein>
<dbReference type="EMBL" id="BX569684">
    <property type="protein sequence ID" value="CAE05801.1"/>
    <property type="molecule type" value="Genomic_DNA"/>
</dbReference>
<evidence type="ECO:0000256" key="4">
    <source>
        <dbReference type="ARBA" id="ARBA00022723"/>
    </source>
</evidence>
<dbReference type="AlphaFoldDB" id="Q7XK88"/>
<evidence type="ECO:0000256" key="6">
    <source>
        <dbReference type="ARBA" id="ARBA00023004"/>
    </source>
</evidence>
<dbReference type="PANTHER" id="PTHR22966">
    <property type="entry name" value="2-AMINOETHANETHIOL DIOXYGENASE"/>
    <property type="match status" value="1"/>
</dbReference>
<accession>Q7XK88</accession>
<dbReference type="PANTHER" id="PTHR22966:SF29">
    <property type="entry name" value="PLANT CYSTEINE OXIDASE 3"/>
    <property type="match status" value="1"/>
</dbReference>
<dbReference type="Proteomes" id="UP000000763">
    <property type="component" value="Chromosome 4"/>
</dbReference>
<gene>
    <name evidence="8" type="primary">OSJNBb0046K02.11</name>
</gene>
<dbReference type="InterPro" id="IPR012864">
    <property type="entry name" value="PCO/ADO"/>
</dbReference>
<comment type="catalytic activity">
    <reaction evidence="7">
        <text>L-cysteine + O2 = 3-sulfino-L-alanine + H(+)</text>
        <dbReference type="Rhea" id="RHEA:20441"/>
        <dbReference type="ChEBI" id="CHEBI:15378"/>
        <dbReference type="ChEBI" id="CHEBI:15379"/>
        <dbReference type="ChEBI" id="CHEBI:35235"/>
        <dbReference type="ChEBI" id="CHEBI:61085"/>
        <dbReference type="EC" id="1.13.11.20"/>
    </reaction>
    <physiologicalReaction direction="left-to-right" evidence="7">
        <dbReference type="Rhea" id="RHEA:20442"/>
    </physiologicalReaction>
</comment>
<evidence type="ECO:0000313" key="9">
    <source>
        <dbReference type="Proteomes" id="UP000000763"/>
    </source>
</evidence>
<keyword evidence="5" id="KW-0560">Oxidoreductase</keyword>
<reference evidence="9" key="1">
    <citation type="journal article" date="2005" name="Nature">
        <title>The map-based sequence of the rice genome.</title>
        <authorList>
            <consortium name="International rice genome sequencing project (IRGSP)"/>
            <person name="Matsumoto T."/>
            <person name="Wu J."/>
            <person name="Kanamori H."/>
            <person name="Katayose Y."/>
            <person name="Fujisawa M."/>
            <person name="Namiki N."/>
            <person name="Mizuno H."/>
            <person name="Yamamoto K."/>
            <person name="Antonio B.A."/>
            <person name="Baba T."/>
            <person name="Sakata K."/>
            <person name="Nagamura Y."/>
            <person name="Aoki H."/>
            <person name="Arikawa K."/>
            <person name="Arita K."/>
            <person name="Bito T."/>
            <person name="Chiden Y."/>
            <person name="Fujitsuka N."/>
            <person name="Fukunaka R."/>
            <person name="Hamada M."/>
            <person name="Harada C."/>
            <person name="Hayashi A."/>
            <person name="Hijishita S."/>
            <person name="Honda M."/>
            <person name="Hosokawa S."/>
            <person name="Ichikawa Y."/>
            <person name="Idonuma A."/>
            <person name="Iijima M."/>
            <person name="Ikeda M."/>
            <person name="Ikeno M."/>
            <person name="Ito K."/>
            <person name="Ito S."/>
            <person name="Ito T."/>
            <person name="Ito Y."/>
            <person name="Ito Y."/>
            <person name="Iwabuchi A."/>
            <person name="Kamiya K."/>
            <person name="Karasawa W."/>
            <person name="Kurita K."/>
            <person name="Katagiri S."/>
            <person name="Kikuta A."/>
            <person name="Kobayashi H."/>
            <person name="Kobayashi N."/>
            <person name="Machita K."/>
            <person name="Maehara T."/>
            <person name="Masukawa M."/>
            <person name="Mizubayashi T."/>
            <person name="Mukai Y."/>
            <person name="Nagasaki H."/>
            <person name="Nagata Y."/>
            <person name="Naito S."/>
            <person name="Nakashima M."/>
            <person name="Nakama Y."/>
            <person name="Nakamichi Y."/>
            <person name="Nakamura M."/>
            <person name="Meguro A."/>
            <person name="Negishi M."/>
            <person name="Ohta I."/>
            <person name="Ohta T."/>
            <person name="Okamoto M."/>
            <person name="Ono N."/>
            <person name="Saji S."/>
            <person name="Sakaguchi M."/>
            <person name="Sakai K."/>
            <person name="Shibata M."/>
            <person name="Shimokawa T."/>
            <person name="Song J."/>
            <person name="Takazaki Y."/>
            <person name="Terasawa K."/>
            <person name="Tsugane M."/>
            <person name="Tsuji K."/>
            <person name="Ueda S."/>
            <person name="Waki K."/>
            <person name="Yamagata H."/>
            <person name="Yamamoto M."/>
            <person name="Yamamoto S."/>
            <person name="Yamane H."/>
            <person name="Yoshiki S."/>
            <person name="Yoshihara R."/>
            <person name="Yukawa K."/>
            <person name="Zhong H."/>
            <person name="Yano M."/>
            <person name="Yuan Q."/>
            <person name="Ouyang S."/>
            <person name="Liu J."/>
            <person name="Jones K.M."/>
            <person name="Gansberger K."/>
            <person name="Moffat K."/>
            <person name="Hill J."/>
            <person name="Bera J."/>
            <person name="Fadrosh D."/>
            <person name="Jin S."/>
            <person name="Johri S."/>
            <person name="Kim M."/>
            <person name="Overton L."/>
            <person name="Reardon M."/>
            <person name="Tsitrin T."/>
            <person name="Vuong H."/>
            <person name="Weaver B."/>
            <person name="Ciecko A."/>
            <person name="Tallon L."/>
            <person name="Jackson J."/>
            <person name="Pai G."/>
            <person name="Aken S.V."/>
            <person name="Utterback T."/>
            <person name="Reidmuller S."/>
            <person name="Feldblyum T."/>
            <person name="Hsiao J."/>
            <person name="Zismann V."/>
            <person name="Iobst S."/>
            <person name="de Vazeille A.R."/>
            <person name="Buell C.R."/>
            <person name="Ying K."/>
            <person name="Li Y."/>
            <person name="Lu T."/>
            <person name="Huang Y."/>
            <person name="Zhao Q."/>
            <person name="Feng Q."/>
            <person name="Zhang L."/>
            <person name="Zhu J."/>
            <person name="Weng Q."/>
            <person name="Mu J."/>
            <person name="Lu Y."/>
            <person name="Fan D."/>
            <person name="Liu Y."/>
            <person name="Guan J."/>
            <person name="Zhang Y."/>
            <person name="Yu S."/>
            <person name="Liu X."/>
            <person name="Zhang Y."/>
            <person name="Hong G."/>
            <person name="Han B."/>
            <person name="Choisne N."/>
            <person name="Demange N."/>
            <person name="Orjeda G."/>
            <person name="Samain S."/>
            <person name="Cattolico L."/>
            <person name="Pelletier E."/>
            <person name="Couloux A."/>
            <person name="Segurens B."/>
            <person name="Wincker P."/>
            <person name="D'Hont A."/>
            <person name="Scarpelli C."/>
            <person name="Weissenbach J."/>
            <person name="Salanoubat M."/>
            <person name="Quetier F."/>
            <person name="Yu Y."/>
            <person name="Kim H.R."/>
            <person name="Rambo T."/>
            <person name="Currie J."/>
            <person name="Collura K."/>
            <person name="Luo M."/>
            <person name="Yang T."/>
            <person name="Ammiraju J.S.S."/>
            <person name="Engler F."/>
            <person name="Soderlund C."/>
            <person name="Wing R.A."/>
            <person name="Palmer L.E."/>
            <person name="de la Bastide M."/>
            <person name="Spiegel L."/>
            <person name="Nascimento L."/>
            <person name="Zutavern T."/>
            <person name="O'Shaughnessy A."/>
            <person name="Dike S."/>
            <person name="Dedhia N."/>
            <person name="Preston R."/>
            <person name="Balija V."/>
            <person name="McCombie W.R."/>
            <person name="Chow T."/>
            <person name="Chen H."/>
            <person name="Chung M."/>
            <person name="Chen C."/>
            <person name="Shaw J."/>
            <person name="Wu H."/>
            <person name="Hsiao K."/>
            <person name="Chao Y."/>
            <person name="Chu M."/>
            <person name="Cheng C."/>
            <person name="Hour A."/>
            <person name="Lee P."/>
            <person name="Lin S."/>
            <person name="Lin Y."/>
            <person name="Liou J."/>
            <person name="Liu S."/>
            <person name="Hsing Y."/>
            <person name="Raghuvanshi S."/>
            <person name="Mohanty A."/>
            <person name="Bharti A.K."/>
            <person name="Gaur A."/>
            <person name="Gupta V."/>
            <person name="Kumar D."/>
            <person name="Ravi V."/>
            <person name="Vij S."/>
            <person name="Kapur A."/>
            <person name="Khurana P."/>
            <person name="Khurana P."/>
            <person name="Khurana J.P."/>
            <person name="Tyagi A.K."/>
            <person name="Gaikwad K."/>
            <person name="Singh A."/>
            <person name="Dalal V."/>
            <person name="Srivastava S."/>
            <person name="Dixit A."/>
            <person name="Pal A.K."/>
            <person name="Ghazi I.A."/>
            <person name="Yadav M."/>
            <person name="Pandit A."/>
            <person name="Bhargava A."/>
            <person name="Sureshbabu K."/>
            <person name="Batra K."/>
            <person name="Sharma T.R."/>
            <person name="Mohapatra T."/>
            <person name="Singh N.K."/>
            <person name="Messing J."/>
            <person name="Nelson A.B."/>
            <person name="Fuks G."/>
            <person name="Kavchok S."/>
            <person name="Keizer G."/>
            <person name="Linton E."/>
            <person name="Llaca V."/>
            <person name="Song R."/>
            <person name="Tanyolac B."/>
            <person name="Young S."/>
            <person name="Ho-Il K."/>
            <person name="Hahn J.H."/>
            <person name="Sangsakoo G."/>
            <person name="Vanavichit A."/>
            <person name="de Mattos Luiz.A.T."/>
            <person name="Zimmer P.D."/>
            <person name="Malone G."/>
            <person name="Dellagostin O."/>
            <person name="de Oliveira A.C."/>
            <person name="Bevan M."/>
            <person name="Bancroft I."/>
            <person name="Minx P."/>
            <person name="Cordum H."/>
            <person name="Wilson R."/>
            <person name="Cheng Z."/>
            <person name="Jin W."/>
            <person name="Jiang J."/>
            <person name="Leong S.A."/>
            <person name="Iwama H."/>
            <person name="Gojobori T."/>
            <person name="Itoh T."/>
            <person name="Niimura Y."/>
            <person name="Fujii Y."/>
            <person name="Habara T."/>
            <person name="Sakai H."/>
            <person name="Sato Y."/>
            <person name="Wilson G."/>
            <person name="Kumar K."/>
            <person name="McCouch S."/>
            <person name="Juretic N."/>
            <person name="Hoen D."/>
            <person name="Wright S."/>
            <person name="Bruskiewich R."/>
            <person name="Bureau T."/>
            <person name="Miyao A."/>
            <person name="Hirochika H."/>
            <person name="Nishikawa T."/>
            <person name="Kadowaki K."/>
            <person name="Sugiura M."/>
            <person name="Burr B."/>
            <person name="Sasaki T."/>
        </authorList>
    </citation>
    <scope>NUCLEOTIDE SEQUENCE [LARGE SCALE GENOMIC DNA]</scope>
    <source>
        <strain evidence="9">cv. Nipponbare</strain>
    </source>
</reference>
<name>Q7XK88_ORYSJ</name>
<sequence>MGVYDFTAGLPPSPPTGVLAYTVGWSHHRSWASTTSPPACLRRRRLVFLPTRLAYYATAVGRLRLHRRPASVAADWCPRLYGRLVTPPFMGVYDFTAGLPPSPPTGASAYTGGLLCHRCWASTTSPAACLRRRRLVSRLYGWLVTPPFMGVYDFTAGLPPSPADWCSRLYGWLVTPPFMGVYDFTAGLPPSPPTGVSACTVGLLCRRCWASTSSPTGLPSPPPTGVSACTAGLYAAVVGRLRLHRLACLRRCRLVFPPARVAFMPPLLGVYVFTDRLAFAAADWCFRLHGWPLCRRCWASTSSPTGLPSPPPTGVSACTAGLYAAVVGRLRLHRPACLRRRRLVFPPARLAFMPPLLGVYVVTDRLAFAAADWCFRLHGWPIMLPLLGVYVFTGRPPHPPLTDVTASTAGLL</sequence>
<comment type="cofactor">
    <cofactor evidence="1">
        <name>Fe(2+)</name>
        <dbReference type="ChEBI" id="CHEBI:29033"/>
    </cofactor>
</comment>
<dbReference type="Pfam" id="PF03578">
    <property type="entry name" value="HGWP"/>
    <property type="match status" value="5"/>
</dbReference>
<keyword evidence="6" id="KW-0408">Iron</keyword>
<dbReference type="EC" id="1.13.11.20" evidence="3"/>
<keyword evidence="4" id="KW-0479">Metal-binding</keyword>
<evidence type="ECO:0000256" key="1">
    <source>
        <dbReference type="ARBA" id="ARBA00001954"/>
    </source>
</evidence>
<reference evidence="9" key="2">
    <citation type="journal article" date="2008" name="Nucleic Acids Res.">
        <title>The rice annotation project database (RAP-DB): 2008 update.</title>
        <authorList>
            <consortium name="The rice annotation project (RAP)"/>
        </authorList>
    </citation>
    <scope>GENOME REANNOTATION</scope>
    <source>
        <strain evidence="9">cv. Nipponbare</strain>
    </source>
</reference>
<dbReference type="GO" id="GO:0017172">
    <property type="term" value="F:cysteine dioxygenase activity"/>
    <property type="evidence" value="ECO:0007669"/>
    <property type="project" value="UniProtKB-EC"/>
</dbReference>
<proteinExistence type="inferred from homology"/>
<evidence type="ECO:0000313" key="8">
    <source>
        <dbReference type="EMBL" id="CAE05801.1"/>
    </source>
</evidence>
<evidence type="ECO:0000256" key="2">
    <source>
        <dbReference type="ARBA" id="ARBA00006622"/>
    </source>
</evidence>
<dbReference type="GO" id="GO:0046872">
    <property type="term" value="F:metal ion binding"/>
    <property type="evidence" value="ECO:0007669"/>
    <property type="project" value="UniProtKB-KW"/>
</dbReference>
<evidence type="ECO:0000256" key="7">
    <source>
        <dbReference type="ARBA" id="ARBA00024284"/>
    </source>
</evidence>